<organism evidence="1 2">
    <name type="scientific">Chaetomium tenue</name>
    <dbReference type="NCBI Taxonomy" id="1854479"/>
    <lineage>
        <taxon>Eukaryota</taxon>
        <taxon>Fungi</taxon>
        <taxon>Dikarya</taxon>
        <taxon>Ascomycota</taxon>
        <taxon>Pezizomycotina</taxon>
        <taxon>Sordariomycetes</taxon>
        <taxon>Sordariomycetidae</taxon>
        <taxon>Sordariales</taxon>
        <taxon>Chaetomiaceae</taxon>
        <taxon>Chaetomium</taxon>
    </lineage>
</organism>
<sequence>MFVVIGGRLIYAQCSIPVTMIEFRGCCGSLGGLRPRVSRRRRRREFVREIRRGRSESFPIPLRQAVEGGAHGALRYRSSQRRCQPLFQGGLAARNHAALLFADVLEQAIYPLWPEAGTRFLSAVLGEPRDRRNPSKVHHREKEGKAKRRVDFLTPYQEMQRQSGVAGEIADSLLAVRSERLDAPAIGELRNEIRHSPGLWSSTSMSGIHRGRWRRPGKPPGSGRGGLEGGATGRVELEAACTPLIGQSHRSRS</sequence>
<evidence type="ECO:0000313" key="1">
    <source>
        <dbReference type="EMBL" id="KAH6628304.1"/>
    </source>
</evidence>
<name>A0ACB7P539_9PEZI</name>
<reference evidence="1 2" key="1">
    <citation type="journal article" date="2021" name="Nat. Commun.">
        <title>Genetic determinants of endophytism in the Arabidopsis root mycobiome.</title>
        <authorList>
            <person name="Mesny F."/>
            <person name="Miyauchi S."/>
            <person name="Thiergart T."/>
            <person name="Pickel B."/>
            <person name="Atanasova L."/>
            <person name="Karlsson M."/>
            <person name="Huettel B."/>
            <person name="Barry K.W."/>
            <person name="Haridas S."/>
            <person name="Chen C."/>
            <person name="Bauer D."/>
            <person name="Andreopoulos W."/>
            <person name="Pangilinan J."/>
            <person name="LaButti K."/>
            <person name="Riley R."/>
            <person name="Lipzen A."/>
            <person name="Clum A."/>
            <person name="Drula E."/>
            <person name="Henrissat B."/>
            <person name="Kohler A."/>
            <person name="Grigoriev I.V."/>
            <person name="Martin F.M."/>
            <person name="Hacquard S."/>
        </authorList>
    </citation>
    <scope>NUCLEOTIDE SEQUENCE [LARGE SCALE GENOMIC DNA]</scope>
    <source>
        <strain evidence="1 2">MPI-SDFR-AT-0079</strain>
    </source>
</reference>
<evidence type="ECO:0000313" key="2">
    <source>
        <dbReference type="Proteomes" id="UP000724584"/>
    </source>
</evidence>
<comment type="caution">
    <text evidence="1">The sequence shown here is derived from an EMBL/GenBank/DDBJ whole genome shotgun (WGS) entry which is preliminary data.</text>
</comment>
<proteinExistence type="predicted"/>
<dbReference type="EMBL" id="JAGIZQ010000005">
    <property type="protein sequence ID" value="KAH6628304.1"/>
    <property type="molecule type" value="Genomic_DNA"/>
</dbReference>
<gene>
    <name evidence="1" type="ORF">F5144DRAFT_303989</name>
</gene>
<dbReference type="Proteomes" id="UP000724584">
    <property type="component" value="Unassembled WGS sequence"/>
</dbReference>
<keyword evidence="2" id="KW-1185">Reference proteome</keyword>
<accession>A0ACB7P539</accession>
<protein>
    <submittedName>
        <fullName evidence="1">Uncharacterized protein</fullName>
    </submittedName>
</protein>